<dbReference type="Proteomes" id="UP000053268">
    <property type="component" value="Unassembled WGS sequence"/>
</dbReference>
<evidence type="ECO:0000313" key="2">
    <source>
        <dbReference type="Proteomes" id="UP000053268"/>
    </source>
</evidence>
<protein>
    <submittedName>
        <fullName evidence="1">Uncharacterized protein</fullName>
    </submittedName>
</protein>
<evidence type="ECO:0000313" key="1">
    <source>
        <dbReference type="EMBL" id="KPI95225.1"/>
    </source>
</evidence>
<gene>
    <name evidence="1" type="ORF">RR46_12229</name>
</gene>
<dbReference type="EMBL" id="KQ459597">
    <property type="protein sequence ID" value="KPI95225.1"/>
    <property type="molecule type" value="Genomic_DNA"/>
</dbReference>
<dbReference type="AlphaFoldDB" id="A0A194PVS0"/>
<keyword evidence="2" id="KW-1185">Reference proteome</keyword>
<proteinExistence type="predicted"/>
<reference evidence="1 2" key="1">
    <citation type="journal article" date="2015" name="Nat. Commun.">
        <title>Outbred genome sequencing and CRISPR/Cas9 gene editing in butterflies.</title>
        <authorList>
            <person name="Li X."/>
            <person name="Fan D."/>
            <person name="Zhang W."/>
            <person name="Liu G."/>
            <person name="Zhang L."/>
            <person name="Zhao L."/>
            <person name="Fang X."/>
            <person name="Chen L."/>
            <person name="Dong Y."/>
            <person name="Chen Y."/>
            <person name="Ding Y."/>
            <person name="Zhao R."/>
            <person name="Feng M."/>
            <person name="Zhu Y."/>
            <person name="Feng Y."/>
            <person name="Jiang X."/>
            <person name="Zhu D."/>
            <person name="Xiang H."/>
            <person name="Feng X."/>
            <person name="Li S."/>
            <person name="Wang J."/>
            <person name="Zhang G."/>
            <person name="Kronforst M.R."/>
            <person name="Wang W."/>
        </authorList>
    </citation>
    <scope>NUCLEOTIDE SEQUENCE [LARGE SCALE GENOMIC DNA]</scope>
    <source>
        <strain evidence="1">Ya'a_city_454_Px</strain>
        <tissue evidence="1">Whole body</tissue>
    </source>
</reference>
<sequence length="79" mass="8684">MSEDNCNDSKNMQMRCLPCVMPYTEDIENLGQAAAKGKTGKNQPNGPCHGKIDDVDGSCQCTPERPCCNFEDVEKSEEP</sequence>
<accession>A0A194PVS0</accession>
<organism evidence="1 2">
    <name type="scientific">Papilio xuthus</name>
    <name type="common">Asian swallowtail butterfly</name>
    <dbReference type="NCBI Taxonomy" id="66420"/>
    <lineage>
        <taxon>Eukaryota</taxon>
        <taxon>Metazoa</taxon>
        <taxon>Ecdysozoa</taxon>
        <taxon>Arthropoda</taxon>
        <taxon>Hexapoda</taxon>
        <taxon>Insecta</taxon>
        <taxon>Pterygota</taxon>
        <taxon>Neoptera</taxon>
        <taxon>Endopterygota</taxon>
        <taxon>Lepidoptera</taxon>
        <taxon>Glossata</taxon>
        <taxon>Ditrysia</taxon>
        <taxon>Papilionoidea</taxon>
        <taxon>Papilionidae</taxon>
        <taxon>Papilioninae</taxon>
        <taxon>Papilio</taxon>
    </lineage>
</organism>
<name>A0A194PVS0_PAPXU</name>